<accession>A0A1C5AA26</accession>
<name>A0A1C5AA26_9ACTN</name>
<organism evidence="2 3">
    <name type="scientific">Micromonospora carbonacea</name>
    <dbReference type="NCBI Taxonomy" id="47853"/>
    <lineage>
        <taxon>Bacteria</taxon>
        <taxon>Bacillati</taxon>
        <taxon>Actinomycetota</taxon>
        <taxon>Actinomycetes</taxon>
        <taxon>Micromonosporales</taxon>
        <taxon>Micromonosporaceae</taxon>
        <taxon>Micromonospora</taxon>
    </lineage>
</organism>
<reference evidence="3" key="1">
    <citation type="submission" date="2016-06" db="EMBL/GenBank/DDBJ databases">
        <authorList>
            <person name="Varghese N."/>
            <person name="Submissions Spin"/>
        </authorList>
    </citation>
    <scope>NUCLEOTIDE SEQUENCE [LARGE SCALE GENOMIC DNA]</scope>
    <source>
        <strain evidence="3">DSM 43168</strain>
    </source>
</reference>
<evidence type="ECO:0000313" key="3">
    <source>
        <dbReference type="Proteomes" id="UP000183585"/>
    </source>
</evidence>
<sequence length="67" mass="7267">MTDTSSVIAVTSRFAQVADGQSNAVRDWVRLRTGSGRQYEGHRSPDCPGDGIGGHRHDIRCVEQPGD</sequence>
<dbReference type="Proteomes" id="UP000183585">
    <property type="component" value="Unassembled WGS sequence"/>
</dbReference>
<keyword evidence="3" id="KW-1185">Reference proteome</keyword>
<gene>
    <name evidence="2" type="ORF">GA0070563_11232</name>
</gene>
<evidence type="ECO:0000313" key="2">
    <source>
        <dbReference type="EMBL" id="SCF42055.1"/>
    </source>
</evidence>
<dbReference type="AlphaFoldDB" id="A0A1C5AA26"/>
<dbReference type="EMBL" id="FMCT01000012">
    <property type="protein sequence ID" value="SCF42055.1"/>
    <property type="molecule type" value="Genomic_DNA"/>
</dbReference>
<feature type="region of interest" description="Disordered" evidence="1">
    <location>
        <begin position="36"/>
        <end position="57"/>
    </location>
</feature>
<evidence type="ECO:0000256" key="1">
    <source>
        <dbReference type="SAM" id="MobiDB-lite"/>
    </source>
</evidence>
<proteinExistence type="predicted"/>
<protein>
    <submittedName>
        <fullName evidence="2">Uncharacterized protein</fullName>
    </submittedName>
</protein>